<dbReference type="Proteomes" id="UP000729402">
    <property type="component" value="Unassembled WGS sequence"/>
</dbReference>
<organism evidence="1 2">
    <name type="scientific">Zizania palustris</name>
    <name type="common">Northern wild rice</name>
    <dbReference type="NCBI Taxonomy" id="103762"/>
    <lineage>
        <taxon>Eukaryota</taxon>
        <taxon>Viridiplantae</taxon>
        <taxon>Streptophyta</taxon>
        <taxon>Embryophyta</taxon>
        <taxon>Tracheophyta</taxon>
        <taxon>Spermatophyta</taxon>
        <taxon>Magnoliopsida</taxon>
        <taxon>Liliopsida</taxon>
        <taxon>Poales</taxon>
        <taxon>Poaceae</taxon>
        <taxon>BOP clade</taxon>
        <taxon>Oryzoideae</taxon>
        <taxon>Oryzeae</taxon>
        <taxon>Zizaniinae</taxon>
        <taxon>Zizania</taxon>
    </lineage>
</organism>
<keyword evidence="2" id="KW-1185">Reference proteome</keyword>
<evidence type="ECO:0000313" key="1">
    <source>
        <dbReference type="EMBL" id="KAG8069236.1"/>
    </source>
</evidence>
<protein>
    <submittedName>
        <fullName evidence="1">Uncharacterized protein</fullName>
    </submittedName>
</protein>
<accession>A0A8J5S5N3</accession>
<sequence length="87" mass="9297">MDAQPLSSCYNPNLGDAKVGAGEKVMTTLDDLVISSEGPALAEDGVLVCLIEMEKWAEVIIPGVEQGKENAPLPVFEQVNKGKNRAR</sequence>
<dbReference type="EMBL" id="JAAALK010000284">
    <property type="protein sequence ID" value="KAG8069236.1"/>
    <property type="molecule type" value="Genomic_DNA"/>
</dbReference>
<proteinExistence type="predicted"/>
<reference evidence="1" key="2">
    <citation type="submission" date="2021-02" db="EMBL/GenBank/DDBJ databases">
        <authorList>
            <person name="Kimball J.A."/>
            <person name="Haas M.W."/>
            <person name="Macchietto M."/>
            <person name="Kono T."/>
            <person name="Duquette J."/>
            <person name="Shao M."/>
        </authorList>
    </citation>
    <scope>NUCLEOTIDE SEQUENCE</scope>
    <source>
        <tissue evidence="1">Fresh leaf tissue</tissue>
    </source>
</reference>
<gene>
    <name evidence="1" type="ORF">GUJ93_ZPchr0005g15157</name>
</gene>
<evidence type="ECO:0000313" key="2">
    <source>
        <dbReference type="Proteomes" id="UP000729402"/>
    </source>
</evidence>
<name>A0A8J5S5N3_ZIZPA</name>
<comment type="caution">
    <text evidence="1">The sequence shown here is derived from an EMBL/GenBank/DDBJ whole genome shotgun (WGS) entry which is preliminary data.</text>
</comment>
<dbReference type="AlphaFoldDB" id="A0A8J5S5N3"/>
<reference evidence="1" key="1">
    <citation type="journal article" date="2021" name="bioRxiv">
        <title>Whole Genome Assembly and Annotation of Northern Wild Rice, Zizania palustris L., Supports a Whole Genome Duplication in the Zizania Genus.</title>
        <authorList>
            <person name="Haas M."/>
            <person name="Kono T."/>
            <person name="Macchietto M."/>
            <person name="Millas R."/>
            <person name="McGilp L."/>
            <person name="Shao M."/>
            <person name="Duquette J."/>
            <person name="Hirsch C.N."/>
            <person name="Kimball J."/>
        </authorList>
    </citation>
    <scope>NUCLEOTIDE SEQUENCE</scope>
    <source>
        <tissue evidence="1">Fresh leaf tissue</tissue>
    </source>
</reference>